<evidence type="ECO:0000313" key="3">
    <source>
        <dbReference type="Proteomes" id="UP001597216"/>
    </source>
</evidence>
<dbReference type="Proteomes" id="UP001597216">
    <property type="component" value="Unassembled WGS sequence"/>
</dbReference>
<keyword evidence="1" id="KW-0472">Membrane</keyword>
<proteinExistence type="predicted"/>
<dbReference type="RefSeq" id="WP_377353771.1">
    <property type="nucleotide sequence ID" value="NZ_JBHTLQ010000025.1"/>
</dbReference>
<feature type="transmembrane region" description="Helical" evidence="1">
    <location>
        <begin position="184"/>
        <end position="204"/>
    </location>
</feature>
<organism evidence="2 3">
    <name type="scientific">Phenylobacterium conjunctum</name>
    <dbReference type="NCBI Taxonomy" id="1298959"/>
    <lineage>
        <taxon>Bacteria</taxon>
        <taxon>Pseudomonadati</taxon>
        <taxon>Pseudomonadota</taxon>
        <taxon>Alphaproteobacteria</taxon>
        <taxon>Caulobacterales</taxon>
        <taxon>Caulobacteraceae</taxon>
        <taxon>Phenylobacterium</taxon>
    </lineage>
</organism>
<feature type="transmembrane region" description="Helical" evidence="1">
    <location>
        <begin position="155"/>
        <end position="172"/>
    </location>
</feature>
<keyword evidence="1" id="KW-0812">Transmembrane</keyword>
<name>A0ABW3T3T5_9CAUL</name>
<feature type="transmembrane region" description="Helical" evidence="1">
    <location>
        <begin position="130"/>
        <end position="149"/>
    </location>
</feature>
<comment type="caution">
    <text evidence="2">The sequence shown here is derived from an EMBL/GenBank/DDBJ whole genome shotgun (WGS) entry which is preliminary data.</text>
</comment>
<dbReference type="Pfam" id="PF03988">
    <property type="entry name" value="DUF347"/>
    <property type="match status" value="4"/>
</dbReference>
<feature type="transmembrane region" description="Helical" evidence="1">
    <location>
        <begin position="216"/>
        <end position="236"/>
    </location>
</feature>
<feature type="transmembrane region" description="Helical" evidence="1">
    <location>
        <begin position="28"/>
        <end position="52"/>
    </location>
</feature>
<feature type="transmembrane region" description="Helical" evidence="1">
    <location>
        <begin position="90"/>
        <end position="110"/>
    </location>
</feature>
<evidence type="ECO:0000256" key="1">
    <source>
        <dbReference type="SAM" id="Phobius"/>
    </source>
</evidence>
<keyword evidence="3" id="KW-1185">Reference proteome</keyword>
<reference evidence="3" key="1">
    <citation type="journal article" date="2019" name="Int. J. Syst. Evol. Microbiol.">
        <title>The Global Catalogue of Microorganisms (GCM) 10K type strain sequencing project: providing services to taxonomists for standard genome sequencing and annotation.</title>
        <authorList>
            <consortium name="The Broad Institute Genomics Platform"/>
            <consortium name="The Broad Institute Genome Sequencing Center for Infectious Disease"/>
            <person name="Wu L."/>
            <person name="Ma J."/>
        </authorList>
    </citation>
    <scope>NUCLEOTIDE SEQUENCE [LARGE SCALE GENOMIC DNA]</scope>
    <source>
        <strain evidence="3">CCUG 55074</strain>
    </source>
</reference>
<keyword evidence="1" id="KW-1133">Transmembrane helix</keyword>
<gene>
    <name evidence="2" type="ORF">ACFQ27_12150</name>
</gene>
<evidence type="ECO:0000313" key="2">
    <source>
        <dbReference type="EMBL" id="MFD1191335.1"/>
    </source>
</evidence>
<sequence length="247" mass="25369">MSKVPQITLAFWVLKILATTLGETGGDLVSMTLGLGYAAATGLFFAVFLALASGQVLARRFYPFLYWGVVLATTTVGTTISDFLDRTAGLGYLGGAAVLSATLAAVLAAWRLTLGAIASDHISDRRHESFYWLTILVSNTLGTALGDFLADDSGLGYGGGALLIGALIAAVAGAHRFTRLPKTLLFWVAFVLTRPLGATVGDLLTKPHAKGGLDLGTIPASALIALAVVVGVTVVYRGGRGAAGASA</sequence>
<dbReference type="InterPro" id="IPR007136">
    <property type="entry name" value="DUF347"/>
</dbReference>
<feature type="transmembrane region" description="Helical" evidence="1">
    <location>
        <begin position="64"/>
        <end position="84"/>
    </location>
</feature>
<accession>A0ABW3T3T5</accession>
<protein>
    <recommendedName>
        <fullName evidence="4">Membrane-anchored protein</fullName>
    </recommendedName>
</protein>
<evidence type="ECO:0008006" key="4">
    <source>
        <dbReference type="Google" id="ProtNLM"/>
    </source>
</evidence>
<dbReference type="EMBL" id="JBHTLQ010000025">
    <property type="protein sequence ID" value="MFD1191335.1"/>
    <property type="molecule type" value="Genomic_DNA"/>
</dbReference>